<dbReference type="STRING" id="135651.G0P0K5"/>
<organism evidence="3">
    <name type="scientific">Caenorhabditis brenneri</name>
    <name type="common">Nematode worm</name>
    <dbReference type="NCBI Taxonomy" id="135651"/>
    <lineage>
        <taxon>Eukaryota</taxon>
        <taxon>Metazoa</taxon>
        <taxon>Ecdysozoa</taxon>
        <taxon>Nematoda</taxon>
        <taxon>Chromadorea</taxon>
        <taxon>Rhabditida</taxon>
        <taxon>Rhabditina</taxon>
        <taxon>Rhabditomorpha</taxon>
        <taxon>Rhabditoidea</taxon>
        <taxon>Rhabditidae</taxon>
        <taxon>Peloderinae</taxon>
        <taxon>Caenorhabditis</taxon>
    </lineage>
</organism>
<dbReference type="AlphaFoldDB" id="G0P0K5"/>
<keyword evidence="3" id="KW-1185">Reference proteome</keyword>
<reference evidence="3" key="1">
    <citation type="submission" date="2011-07" db="EMBL/GenBank/DDBJ databases">
        <authorList>
            <consortium name="Caenorhabditis brenneri Sequencing and Analysis Consortium"/>
            <person name="Wilson R.K."/>
        </authorList>
    </citation>
    <scope>NUCLEOTIDE SEQUENCE [LARGE SCALE GENOMIC DNA]</scope>
    <source>
        <strain evidence="3">PB2801</strain>
    </source>
</reference>
<sequence>MEHVEAFMRNAKAVIRRYDSGTGAKLFDEEFTVLGCAGSYDKTASVAQIGRIDTENPFDYELISANFVPGHSGLVEFTVKICGIWDDFTAEFLYHIEKGNLISGHYTSCKKVSSRSSREFARGL</sequence>
<evidence type="ECO:0000313" key="3">
    <source>
        <dbReference type="Proteomes" id="UP000008068"/>
    </source>
</evidence>
<dbReference type="InParanoid" id="G0P0K5"/>
<dbReference type="EMBL" id="GL380001">
    <property type="protein sequence ID" value="EGT41786.1"/>
    <property type="molecule type" value="Genomic_DNA"/>
</dbReference>
<evidence type="ECO:0000259" key="1">
    <source>
        <dbReference type="Pfam" id="PF26530"/>
    </source>
</evidence>
<dbReference type="Pfam" id="PF26530">
    <property type="entry name" value="NTF2_3"/>
    <property type="match status" value="1"/>
</dbReference>
<dbReference type="Proteomes" id="UP000008068">
    <property type="component" value="Unassembled WGS sequence"/>
</dbReference>
<dbReference type="HOGENOM" id="CLU_2005905_0_0_1"/>
<proteinExistence type="predicted"/>
<name>G0P0K5_CAEBE</name>
<feature type="domain" description="NTF2-like" evidence="1">
    <location>
        <begin position="2"/>
        <end position="111"/>
    </location>
</feature>
<dbReference type="InterPro" id="IPR058721">
    <property type="entry name" value="NTF2_3"/>
</dbReference>
<protein>
    <recommendedName>
        <fullName evidence="1">NTF2-like domain-containing protein</fullName>
    </recommendedName>
</protein>
<gene>
    <name evidence="2" type="ORF">CAEBREN_03234</name>
</gene>
<dbReference type="PANTHER" id="PTHR33940:SF1">
    <property type="entry name" value="APOLIPOPHORIN-RELATED"/>
    <property type="match status" value="1"/>
</dbReference>
<accession>G0P0K5</accession>
<dbReference type="PANTHER" id="PTHR33940">
    <property type="entry name" value="PROTEIN CBG13625"/>
    <property type="match status" value="1"/>
</dbReference>
<evidence type="ECO:0000313" key="2">
    <source>
        <dbReference type="EMBL" id="EGT41786.1"/>
    </source>
</evidence>